<sequence>MNTKRPRLCSLVTENVEQESDTLQPNEVGITTFVQPLVKGFEAVLKNRWEDFIVREFRGHVYAKLTSLAPIPDPAPEVADFNTEEKLGAYMSELRSLNRGDSEMLKFKAPDNKSDRTQIHQAIRSLFSSLESTTLKEDSENFIIVRRKNNIEAKGSRQPRRRANGMAKNTPYCHFVLYKEGKDTLSAIQVLSRFLHVGPNVFSYAGTKDRRAITTQFVTAKSINSKTLSLLNARLHGLRVGNFSYVSSPLFLGDLDGNQFVVVLRSVCAPRSVVETAINAWKCTGFVNYYGLQRFGHSSKSKSFEIGKYLICSKWADAVNLILKPTFADLPFLRKIKERYLQSGDAKGCADECPVGIEKTLLLGISKYGKTLNAIQMLPRNLRQLYVHSYQSFLWNHVASRRMAQQNPGSFYAQPGDLYYNDKDITVSDNCADDVSFDDSALQINNSSVNSAASSKSLFTHPLVVGEDEINKIPLKSVVLPVPGYAVHYPKNQSADWYIELLKVDGLTLKDFNHSVKDFALPGSYRQLIVVPENVVHEFHEYSDPNVSLVKSDLQLLDNNVTSTDSFARTSHSETQDNDACINQDKKQQKAVVLTFNLPKSSYATMAIREITKTVLEKK</sequence>
<evidence type="ECO:0000313" key="6">
    <source>
        <dbReference type="Proteomes" id="UP000311919"/>
    </source>
</evidence>
<dbReference type="PANTHER" id="PTHR13326:SF21">
    <property type="entry name" value="PSEUDOURIDYLATE SYNTHASE PUS7L"/>
    <property type="match status" value="1"/>
</dbReference>
<dbReference type="NCBIfam" id="TIGR00094">
    <property type="entry name" value="tRNA_TruD_broad"/>
    <property type="match status" value="1"/>
</dbReference>
<protein>
    <submittedName>
        <fullName evidence="5">Pseudouridylate synthase 7 isoform 5</fullName>
    </submittedName>
</protein>
<name>A0A4Z2D1H8_SCHJA</name>
<dbReference type="InterPro" id="IPR042214">
    <property type="entry name" value="TruD_catalytic"/>
</dbReference>
<dbReference type="PIRSF" id="PIRSF037016">
    <property type="entry name" value="Pseudouridin_synth_euk_prd"/>
    <property type="match status" value="1"/>
</dbReference>
<dbReference type="GO" id="GO:0009982">
    <property type="term" value="F:pseudouridine synthase activity"/>
    <property type="evidence" value="ECO:0007669"/>
    <property type="project" value="InterPro"/>
</dbReference>
<keyword evidence="3" id="KW-0413">Isomerase</keyword>
<evidence type="ECO:0000256" key="2">
    <source>
        <dbReference type="ARBA" id="ARBA00022694"/>
    </source>
</evidence>
<keyword evidence="2" id="KW-0819">tRNA processing</keyword>
<evidence type="ECO:0000313" key="5">
    <source>
        <dbReference type="EMBL" id="TNN10353.1"/>
    </source>
</evidence>
<dbReference type="Pfam" id="PF01142">
    <property type="entry name" value="TruD"/>
    <property type="match status" value="2"/>
</dbReference>
<dbReference type="GO" id="GO:0003723">
    <property type="term" value="F:RNA binding"/>
    <property type="evidence" value="ECO:0007669"/>
    <property type="project" value="InterPro"/>
</dbReference>
<reference evidence="5 6" key="1">
    <citation type="submission" date="2019-03" db="EMBL/GenBank/DDBJ databases">
        <title>An improved genome assembly of the fluke Schistosoma japonicum.</title>
        <authorList>
            <person name="Hu W."/>
            <person name="Luo F."/>
            <person name="Yin M."/>
            <person name="Mo X."/>
            <person name="Sun C."/>
            <person name="Wu Q."/>
            <person name="Zhu B."/>
            <person name="Xiang M."/>
            <person name="Wang J."/>
            <person name="Wang Y."/>
            <person name="Zhang T."/>
            <person name="Xu B."/>
            <person name="Zheng H."/>
            <person name="Feng Z."/>
        </authorList>
    </citation>
    <scope>NUCLEOTIDE SEQUENCE [LARGE SCALE GENOMIC DNA]</scope>
    <source>
        <strain evidence="5">HuSjv2</strain>
        <tissue evidence="5">Worms</tissue>
    </source>
</reference>
<proteinExistence type="inferred from homology"/>
<comment type="caution">
    <text evidence="5">The sequence shown here is derived from an EMBL/GenBank/DDBJ whole genome shotgun (WGS) entry which is preliminary data.</text>
</comment>
<evidence type="ECO:0000259" key="4">
    <source>
        <dbReference type="PROSITE" id="PS50984"/>
    </source>
</evidence>
<dbReference type="EMBL" id="SKCS01000359">
    <property type="protein sequence ID" value="TNN10353.1"/>
    <property type="molecule type" value="Genomic_DNA"/>
</dbReference>
<dbReference type="GO" id="GO:0008033">
    <property type="term" value="P:tRNA processing"/>
    <property type="evidence" value="ECO:0007669"/>
    <property type="project" value="UniProtKB-KW"/>
</dbReference>
<feature type="domain" description="TRUD" evidence="4">
    <location>
        <begin position="285"/>
        <end position="531"/>
    </location>
</feature>
<evidence type="ECO:0000256" key="1">
    <source>
        <dbReference type="ARBA" id="ARBA00007953"/>
    </source>
</evidence>
<dbReference type="PANTHER" id="PTHR13326">
    <property type="entry name" value="TRNA PSEUDOURIDINE SYNTHASE D"/>
    <property type="match status" value="1"/>
</dbReference>
<gene>
    <name evidence="5" type="ORF">EWB00_005339</name>
</gene>
<dbReference type="STRING" id="6182.A0A4Z2D1H8"/>
<dbReference type="GO" id="GO:0005634">
    <property type="term" value="C:nucleus"/>
    <property type="evidence" value="ECO:0007669"/>
    <property type="project" value="TreeGrafter"/>
</dbReference>
<evidence type="ECO:0000256" key="3">
    <source>
        <dbReference type="ARBA" id="ARBA00023235"/>
    </source>
</evidence>
<dbReference type="CDD" id="cd02576">
    <property type="entry name" value="PseudoU_synth_ScPUS7"/>
    <property type="match status" value="1"/>
</dbReference>
<accession>A0A4Z2D1H8</accession>
<dbReference type="InterPro" id="IPR020103">
    <property type="entry name" value="PsdUridine_synth_cat_dom_sf"/>
</dbReference>
<organism evidence="5 6">
    <name type="scientific">Schistosoma japonicum</name>
    <name type="common">Blood fluke</name>
    <dbReference type="NCBI Taxonomy" id="6182"/>
    <lineage>
        <taxon>Eukaryota</taxon>
        <taxon>Metazoa</taxon>
        <taxon>Spiralia</taxon>
        <taxon>Lophotrochozoa</taxon>
        <taxon>Platyhelminthes</taxon>
        <taxon>Trematoda</taxon>
        <taxon>Digenea</taxon>
        <taxon>Strigeidida</taxon>
        <taxon>Schistosomatoidea</taxon>
        <taxon>Schistosomatidae</taxon>
        <taxon>Schistosoma</taxon>
    </lineage>
</organism>
<dbReference type="Gene3D" id="3.30.2350.20">
    <property type="entry name" value="TruD, catalytic domain"/>
    <property type="match status" value="2"/>
</dbReference>
<dbReference type="InterPro" id="IPR011760">
    <property type="entry name" value="PsdUridine_synth_TruD_insert"/>
</dbReference>
<dbReference type="InterPro" id="IPR020119">
    <property type="entry name" value="PsdUridine_synth_TruD_CS"/>
</dbReference>
<dbReference type="PROSITE" id="PS01268">
    <property type="entry name" value="UPF0024"/>
    <property type="match status" value="1"/>
</dbReference>
<dbReference type="AlphaFoldDB" id="A0A4Z2D1H8"/>
<dbReference type="OrthoDB" id="447290at2759"/>
<dbReference type="SUPFAM" id="SSF55120">
    <property type="entry name" value="Pseudouridine synthase"/>
    <property type="match status" value="1"/>
</dbReference>
<comment type="similarity">
    <text evidence="1">Belongs to the pseudouridine synthase TruD family.</text>
</comment>
<dbReference type="PROSITE" id="PS50984">
    <property type="entry name" value="TRUD"/>
    <property type="match status" value="1"/>
</dbReference>
<dbReference type="Proteomes" id="UP000311919">
    <property type="component" value="Unassembled WGS sequence"/>
</dbReference>
<dbReference type="InterPro" id="IPR001656">
    <property type="entry name" value="PsdUridine_synth_TruD"/>
</dbReference>
<keyword evidence="6" id="KW-1185">Reference proteome</keyword>
<dbReference type="GO" id="GO:0001522">
    <property type="term" value="P:pseudouridine synthesis"/>
    <property type="evidence" value="ECO:0007669"/>
    <property type="project" value="InterPro"/>
</dbReference>